<evidence type="ECO:0000256" key="1">
    <source>
        <dbReference type="SAM" id="MobiDB-lite"/>
    </source>
</evidence>
<proteinExistence type="predicted"/>
<evidence type="ECO:0008006" key="5">
    <source>
        <dbReference type="Google" id="ProtNLM"/>
    </source>
</evidence>
<keyword evidence="4" id="KW-1185">Reference proteome</keyword>
<dbReference type="OrthoDB" id="407298at2759"/>
<feature type="transmembrane region" description="Helical" evidence="2">
    <location>
        <begin position="39"/>
        <end position="64"/>
    </location>
</feature>
<dbReference type="Proteomes" id="UP000244722">
    <property type="component" value="Unassembled WGS sequence"/>
</dbReference>
<dbReference type="Gene3D" id="2.120.10.70">
    <property type="entry name" value="Fucose-specific lectin"/>
    <property type="match status" value="1"/>
</dbReference>
<feature type="region of interest" description="Disordered" evidence="1">
    <location>
        <begin position="1"/>
        <end position="27"/>
    </location>
</feature>
<evidence type="ECO:0000313" key="4">
    <source>
        <dbReference type="Proteomes" id="UP000244722"/>
    </source>
</evidence>
<protein>
    <recommendedName>
        <fullName evidence="5">Fucose-specific lectin</fullName>
    </recommendedName>
</protein>
<feature type="region of interest" description="Disordered" evidence="1">
    <location>
        <begin position="68"/>
        <end position="92"/>
    </location>
</feature>
<keyword evidence="2" id="KW-1133">Transmembrane helix</keyword>
<keyword evidence="2" id="KW-0472">Membrane</keyword>
<name>A0A2T6ZD71_TUBBO</name>
<feature type="compositionally biased region" description="Low complexity" evidence="1">
    <location>
        <begin position="75"/>
        <end position="87"/>
    </location>
</feature>
<feature type="compositionally biased region" description="Polar residues" evidence="1">
    <location>
        <begin position="1"/>
        <end position="18"/>
    </location>
</feature>
<feature type="region of interest" description="Disordered" evidence="1">
    <location>
        <begin position="139"/>
        <end position="161"/>
    </location>
</feature>
<comment type="caution">
    <text evidence="3">The sequence shown here is derived from an EMBL/GenBank/DDBJ whole genome shotgun (WGS) entry which is preliminary data.</text>
</comment>
<evidence type="ECO:0000313" key="3">
    <source>
        <dbReference type="EMBL" id="PUU73451.1"/>
    </source>
</evidence>
<dbReference type="AlphaFoldDB" id="A0A2T6ZD71"/>
<dbReference type="SUPFAM" id="SSF89372">
    <property type="entry name" value="Fucose-specific lectin"/>
    <property type="match status" value="1"/>
</dbReference>
<accession>A0A2T6ZD71</accession>
<reference evidence="3 4" key="1">
    <citation type="submission" date="2017-04" db="EMBL/GenBank/DDBJ databases">
        <title>Draft genome sequence of Tuber borchii Vittad., a whitish edible truffle.</title>
        <authorList>
            <consortium name="DOE Joint Genome Institute"/>
            <person name="Murat C."/>
            <person name="Kuo A."/>
            <person name="Barry K.W."/>
            <person name="Clum A."/>
            <person name="Dockter R.B."/>
            <person name="Fauchery L."/>
            <person name="Iotti M."/>
            <person name="Kohler A."/>
            <person name="Labutti K."/>
            <person name="Lindquist E.A."/>
            <person name="Lipzen A."/>
            <person name="Ohm R.A."/>
            <person name="Wang M."/>
            <person name="Grigoriev I.V."/>
            <person name="Zambonelli A."/>
            <person name="Martin F.M."/>
        </authorList>
    </citation>
    <scope>NUCLEOTIDE SEQUENCE [LARGE SCALE GENOMIC DNA]</scope>
    <source>
        <strain evidence="3 4">Tbo3840</strain>
    </source>
</reference>
<organism evidence="3 4">
    <name type="scientific">Tuber borchii</name>
    <name type="common">White truffle</name>
    <dbReference type="NCBI Taxonomy" id="42251"/>
    <lineage>
        <taxon>Eukaryota</taxon>
        <taxon>Fungi</taxon>
        <taxon>Dikarya</taxon>
        <taxon>Ascomycota</taxon>
        <taxon>Pezizomycotina</taxon>
        <taxon>Pezizomycetes</taxon>
        <taxon>Pezizales</taxon>
        <taxon>Tuberaceae</taxon>
        <taxon>Tuber</taxon>
    </lineage>
</organism>
<sequence length="178" mass="18997">MFSQQSIARSGQGDNQKQPDLGSGLGPSKRKIWGMKRKVFMIMLGIFILLIIAVAAGVGVGVAVSKAKNNNKGLSTPTDSSPSPTSSGGYATLVTVTPSSSPTPTPILKNTPLAAVNWNTSNIQLFYKHKDGGIRLQENNGSQWGEQSPQVTRPKDDSGLAAIGWSEGDVRQVRVYRE</sequence>
<keyword evidence="2" id="KW-0812">Transmembrane</keyword>
<evidence type="ECO:0000256" key="2">
    <source>
        <dbReference type="SAM" id="Phobius"/>
    </source>
</evidence>
<gene>
    <name evidence="3" type="ORF">B9Z19DRAFT_1111206</name>
</gene>
<feature type="compositionally biased region" description="Polar residues" evidence="1">
    <location>
        <begin position="139"/>
        <end position="151"/>
    </location>
</feature>
<dbReference type="EMBL" id="NESQ01000375">
    <property type="protein sequence ID" value="PUU73451.1"/>
    <property type="molecule type" value="Genomic_DNA"/>
</dbReference>